<dbReference type="InterPro" id="IPR049500">
    <property type="entry name" value="Peptidase_M50B-like"/>
</dbReference>
<dbReference type="RefSeq" id="WP_221428210.1">
    <property type="nucleotide sequence ID" value="NZ_CP081296.1"/>
</dbReference>
<protein>
    <submittedName>
        <fullName evidence="2">M50 family metallopeptidase</fullName>
    </submittedName>
</protein>
<keyword evidence="1" id="KW-0812">Transmembrane</keyword>
<name>A0ABX8ZU54_9SPHN</name>
<feature type="transmembrane region" description="Helical" evidence="1">
    <location>
        <begin position="102"/>
        <end position="124"/>
    </location>
</feature>
<sequence>MAEWRPRVNNGYRPPSYRSEAGRREITLLVVMGACSILLWGSPYGGYLLYPFSILATWFHEMGHGLAALAFGYDFERLVIFQNGSGYALYTTTDSPSRLSQAMIAGAGLIGPTLAGCLLILASARRAATRSALVILGLVLIGSTLIWVRSMTGWIVLPLLGVASLAIAFKGREQWRRFAVQFLGVQGCISIYRDFGYLFSEGFVRGGQAQLSDTGVISQALFLPYWFWGGLITAMICAMVFWSLRRAHS</sequence>
<feature type="transmembrane region" description="Helical" evidence="1">
    <location>
        <begin position="131"/>
        <end position="148"/>
    </location>
</feature>
<proteinExistence type="predicted"/>
<reference evidence="2 3" key="1">
    <citation type="submission" date="2021-08" db="EMBL/GenBank/DDBJ databases">
        <title>Comparative Genomics Analysis of the Genus Qipengyuania Reveals Extensive Genetic Diversity and Metabolic Versatility, Including the Description of Fifteen Novel Species.</title>
        <authorList>
            <person name="Liu Y."/>
        </authorList>
    </citation>
    <scope>NUCLEOTIDE SEQUENCE [LARGE SCALE GENOMIC DNA]</scope>
    <source>
        <strain evidence="2 3">1NDW3</strain>
    </source>
</reference>
<feature type="transmembrane region" description="Helical" evidence="1">
    <location>
        <begin position="225"/>
        <end position="244"/>
    </location>
</feature>
<organism evidence="2 3">
    <name type="scientific">Qipengyuania xiapuensis</name>
    <dbReference type="NCBI Taxonomy" id="2867236"/>
    <lineage>
        <taxon>Bacteria</taxon>
        <taxon>Pseudomonadati</taxon>
        <taxon>Pseudomonadota</taxon>
        <taxon>Alphaproteobacteria</taxon>
        <taxon>Sphingomonadales</taxon>
        <taxon>Erythrobacteraceae</taxon>
        <taxon>Qipengyuania</taxon>
    </lineage>
</organism>
<keyword evidence="3" id="KW-1185">Reference proteome</keyword>
<evidence type="ECO:0000313" key="3">
    <source>
        <dbReference type="Proteomes" id="UP000824300"/>
    </source>
</evidence>
<feature type="transmembrane region" description="Helical" evidence="1">
    <location>
        <begin position="154"/>
        <end position="171"/>
    </location>
</feature>
<dbReference type="Pfam" id="PF13398">
    <property type="entry name" value="Peptidase_M50B"/>
    <property type="match status" value="1"/>
</dbReference>
<evidence type="ECO:0000256" key="1">
    <source>
        <dbReference type="SAM" id="Phobius"/>
    </source>
</evidence>
<keyword evidence="1" id="KW-1133">Transmembrane helix</keyword>
<keyword evidence="1" id="KW-0472">Membrane</keyword>
<dbReference type="EMBL" id="CP081296">
    <property type="protein sequence ID" value="QZD92510.1"/>
    <property type="molecule type" value="Genomic_DNA"/>
</dbReference>
<dbReference type="PANTHER" id="PTHR33979">
    <property type="entry name" value="OS02G0221600 PROTEIN"/>
    <property type="match status" value="1"/>
</dbReference>
<dbReference type="PANTHER" id="PTHR33979:SF2">
    <property type="entry name" value="PEPTIDASE M50B-LIKE-DOMAIN-CONTAINING PROTEIN"/>
    <property type="match status" value="1"/>
</dbReference>
<gene>
    <name evidence="2" type="ORF">K3162_00190</name>
</gene>
<dbReference type="Proteomes" id="UP000824300">
    <property type="component" value="Chromosome"/>
</dbReference>
<accession>A0ABX8ZU54</accession>
<feature type="transmembrane region" description="Helical" evidence="1">
    <location>
        <begin position="26"/>
        <end position="50"/>
    </location>
</feature>
<evidence type="ECO:0000313" key="2">
    <source>
        <dbReference type="EMBL" id="QZD92510.1"/>
    </source>
</evidence>